<evidence type="ECO:0000256" key="7">
    <source>
        <dbReference type="ARBA" id="ARBA00023136"/>
    </source>
</evidence>
<reference evidence="9 10" key="1">
    <citation type="submission" date="2023-07" db="EMBL/GenBank/DDBJ databases">
        <title>Genomic Encyclopedia of Type Strains, Phase IV (KMG-IV): sequencing the most valuable type-strain genomes for metagenomic binning, comparative biology and taxonomic classification.</title>
        <authorList>
            <person name="Goeker M."/>
        </authorList>
    </citation>
    <scope>NUCLEOTIDE SEQUENCE [LARGE SCALE GENOMIC DNA]</scope>
    <source>
        <strain evidence="9 10">DSM 46876</strain>
    </source>
</reference>
<dbReference type="FunFam" id="1.10.3470.10:FF:000001">
    <property type="entry name" value="Vitamin B12 ABC transporter permease BtuC"/>
    <property type="match status" value="1"/>
</dbReference>
<feature type="transmembrane region" description="Helical" evidence="8">
    <location>
        <begin position="110"/>
        <end position="129"/>
    </location>
</feature>
<dbReference type="SUPFAM" id="SSF81345">
    <property type="entry name" value="ABC transporter involved in vitamin B12 uptake, BtuC"/>
    <property type="match status" value="1"/>
</dbReference>
<feature type="transmembrane region" description="Helical" evidence="8">
    <location>
        <begin position="262"/>
        <end position="289"/>
    </location>
</feature>
<accession>A0AAJ1WT69</accession>
<keyword evidence="4" id="KW-1003">Cell membrane</keyword>
<dbReference type="GO" id="GO:0022857">
    <property type="term" value="F:transmembrane transporter activity"/>
    <property type="evidence" value="ECO:0007669"/>
    <property type="project" value="InterPro"/>
</dbReference>
<comment type="similarity">
    <text evidence="2">Belongs to the binding-protein-dependent transport system permease family. FecCD subfamily.</text>
</comment>
<feature type="transmembrane region" description="Helical" evidence="8">
    <location>
        <begin position="218"/>
        <end position="237"/>
    </location>
</feature>
<evidence type="ECO:0000256" key="2">
    <source>
        <dbReference type="ARBA" id="ARBA00007935"/>
    </source>
</evidence>
<feature type="transmembrane region" description="Helical" evidence="8">
    <location>
        <begin position="301"/>
        <end position="319"/>
    </location>
</feature>
<feature type="transmembrane region" description="Helical" evidence="8">
    <location>
        <begin position="174"/>
        <end position="198"/>
    </location>
</feature>
<dbReference type="GO" id="GO:0033214">
    <property type="term" value="P:siderophore-iron import into cell"/>
    <property type="evidence" value="ECO:0007669"/>
    <property type="project" value="TreeGrafter"/>
</dbReference>
<evidence type="ECO:0000256" key="5">
    <source>
        <dbReference type="ARBA" id="ARBA00022692"/>
    </source>
</evidence>
<evidence type="ECO:0000313" key="9">
    <source>
        <dbReference type="EMBL" id="MDQ0418118.1"/>
    </source>
</evidence>
<keyword evidence="10" id="KW-1185">Reference proteome</keyword>
<evidence type="ECO:0000313" key="10">
    <source>
        <dbReference type="Proteomes" id="UP001238450"/>
    </source>
</evidence>
<dbReference type="InterPro" id="IPR000522">
    <property type="entry name" value="ABC_transptr_permease_BtuC"/>
</dbReference>
<protein>
    <submittedName>
        <fullName evidence="9">Iron complex transport system permease protein</fullName>
    </submittedName>
</protein>
<sequence length="355" mass="38226">MKTKRWLIIRRGKAERVSLLFEKRSFWMITIFSVLLMVTFLLTAGAGEVYVNPIEVGKVIFGLDANAFSKLVVESFRLPRMIVAVLVGMLLAISGSILQGIVRNPLASPDLLGITGGASVAVVMFLGMFSDPKTNALIVSIHWLPLIAICGALIAALILYSLAWKNGLSPVRLVLMGIGVWALTKALTTLFMVKSVIYRASQANVWITGSVYGANWDHVSILVPIALLLILCTFFSVRQLNVQAFGEEIAVGLGGQVSKQRLWLLTLSTLTAGVAVAYGGGISFVGLMAPHIARRLVGSNYGALLPISALIGGFLVLLADTIGRTLFLPLEVPAGVFISILGAPYFIYLLIRERG</sequence>
<dbReference type="PANTHER" id="PTHR30472:SF24">
    <property type="entry name" value="FERRIC ENTEROBACTIN TRANSPORT SYSTEM PERMEASE PROTEIN FEPG"/>
    <property type="match status" value="1"/>
</dbReference>
<keyword evidence="6 8" id="KW-1133">Transmembrane helix</keyword>
<keyword evidence="3" id="KW-0813">Transport</keyword>
<dbReference type="RefSeq" id="WP_307253601.1">
    <property type="nucleotide sequence ID" value="NZ_JAUSUV010000009.1"/>
</dbReference>
<dbReference type="Pfam" id="PF01032">
    <property type="entry name" value="FecCD"/>
    <property type="match status" value="1"/>
</dbReference>
<feature type="transmembrane region" description="Helical" evidence="8">
    <location>
        <begin position="78"/>
        <end position="98"/>
    </location>
</feature>
<evidence type="ECO:0000256" key="1">
    <source>
        <dbReference type="ARBA" id="ARBA00004651"/>
    </source>
</evidence>
<evidence type="ECO:0000256" key="6">
    <source>
        <dbReference type="ARBA" id="ARBA00022989"/>
    </source>
</evidence>
<comment type="subcellular location">
    <subcellularLocation>
        <location evidence="1">Cell membrane</location>
        <topology evidence="1">Multi-pass membrane protein</topology>
    </subcellularLocation>
</comment>
<dbReference type="InterPro" id="IPR037294">
    <property type="entry name" value="ABC_BtuC-like"/>
</dbReference>
<evidence type="ECO:0000256" key="8">
    <source>
        <dbReference type="SAM" id="Phobius"/>
    </source>
</evidence>
<dbReference type="EMBL" id="JAUSUV010000009">
    <property type="protein sequence ID" value="MDQ0418118.1"/>
    <property type="molecule type" value="Genomic_DNA"/>
</dbReference>
<dbReference type="CDD" id="cd06550">
    <property type="entry name" value="TM_ABC_iron-siderophores_like"/>
    <property type="match status" value="1"/>
</dbReference>
<feature type="transmembrane region" description="Helical" evidence="8">
    <location>
        <begin position="326"/>
        <end position="351"/>
    </location>
</feature>
<keyword evidence="7 8" id="KW-0472">Membrane</keyword>
<gene>
    <name evidence="9" type="ORF">J2Z48_002307</name>
</gene>
<organism evidence="9 10">
    <name type="scientific">Croceifilum oryzae</name>
    <dbReference type="NCBI Taxonomy" id="1553429"/>
    <lineage>
        <taxon>Bacteria</taxon>
        <taxon>Bacillati</taxon>
        <taxon>Bacillota</taxon>
        <taxon>Bacilli</taxon>
        <taxon>Bacillales</taxon>
        <taxon>Thermoactinomycetaceae</taxon>
        <taxon>Croceifilum</taxon>
    </lineage>
</organism>
<feature type="transmembrane region" description="Helical" evidence="8">
    <location>
        <begin position="141"/>
        <end position="162"/>
    </location>
</feature>
<proteinExistence type="inferred from homology"/>
<dbReference type="Gene3D" id="1.10.3470.10">
    <property type="entry name" value="ABC transporter involved in vitamin B12 uptake, BtuC"/>
    <property type="match status" value="1"/>
</dbReference>
<keyword evidence="5 8" id="KW-0812">Transmembrane</keyword>
<comment type="caution">
    <text evidence="9">The sequence shown here is derived from an EMBL/GenBank/DDBJ whole genome shotgun (WGS) entry which is preliminary data.</text>
</comment>
<dbReference type="Proteomes" id="UP001238450">
    <property type="component" value="Unassembled WGS sequence"/>
</dbReference>
<dbReference type="GO" id="GO:0005886">
    <property type="term" value="C:plasma membrane"/>
    <property type="evidence" value="ECO:0007669"/>
    <property type="project" value="UniProtKB-SubCell"/>
</dbReference>
<name>A0AAJ1WT69_9BACL</name>
<feature type="transmembrane region" description="Helical" evidence="8">
    <location>
        <begin position="26"/>
        <end position="46"/>
    </location>
</feature>
<evidence type="ECO:0000256" key="3">
    <source>
        <dbReference type="ARBA" id="ARBA00022448"/>
    </source>
</evidence>
<evidence type="ECO:0000256" key="4">
    <source>
        <dbReference type="ARBA" id="ARBA00022475"/>
    </source>
</evidence>
<dbReference type="AlphaFoldDB" id="A0AAJ1WT69"/>
<dbReference type="PANTHER" id="PTHR30472">
    <property type="entry name" value="FERRIC ENTEROBACTIN TRANSPORT SYSTEM PERMEASE PROTEIN"/>
    <property type="match status" value="1"/>
</dbReference>